<keyword evidence="3" id="KW-0176">Collagen</keyword>
<evidence type="ECO:0000313" key="4">
    <source>
        <dbReference type="Proteomes" id="UP000225706"/>
    </source>
</evidence>
<feature type="domain" description="CTHRC1 C-terminal" evidence="2">
    <location>
        <begin position="71"/>
        <end position="183"/>
    </location>
</feature>
<dbReference type="STRING" id="50429.A0A2B4RF63"/>
<feature type="region of interest" description="Disordered" evidence="1">
    <location>
        <begin position="1"/>
        <end position="62"/>
    </location>
</feature>
<evidence type="ECO:0000259" key="2">
    <source>
        <dbReference type="Pfam" id="PF25815"/>
    </source>
</evidence>
<sequence>MGEKGSEGIPGKIGPRGYKGSKGETGSKGVNGAGIPGFPGPRGPKGYKGERGIGTKGQKGDGANFDPRQLANWKQCAWNSPTDTDSGKIKECSFNKLHQNTALKVSYQGNIRLHNSNVKCKRWYFKFNGNECSGPLPIDSVLFTSSSYSSTSNIHRPHFFEGFCENLPQETIRIELWVGKCSGGWTLGPSGPPGRSGDTGEKGRQGDAGSPGKPGSRGPRGHHGLTGEKGEIGSVGEKGREGIPGKIGPRGYKGSKGETGSKGMIGTGIPGMTGPRGPKGLKGERGIGIKGERGDAANIDPKQLANWKQCAWKGETDADSGKIK</sequence>
<dbReference type="AlphaFoldDB" id="A0A2B4RF63"/>
<name>A0A2B4RF63_STYPI</name>
<dbReference type="Pfam" id="PF01391">
    <property type="entry name" value="Collagen"/>
    <property type="match status" value="1"/>
</dbReference>
<dbReference type="GO" id="GO:0005581">
    <property type="term" value="C:collagen trimer"/>
    <property type="evidence" value="ECO:0007669"/>
    <property type="project" value="UniProtKB-KW"/>
</dbReference>
<feature type="compositionally biased region" description="Basic and acidic residues" evidence="1">
    <location>
        <begin position="225"/>
        <end position="243"/>
    </location>
</feature>
<dbReference type="GO" id="GO:0031012">
    <property type="term" value="C:extracellular matrix"/>
    <property type="evidence" value="ECO:0007669"/>
    <property type="project" value="TreeGrafter"/>
</dbReference>
<dbReference type="InterPro" id="IPR008160">
    <property type="entry name" value="Collagen"/>
</dbReference>
<dbReference type="EMBL" id="LSMT01000682">
    <property type="protein sequence ID" value="PFX15130.1"/>
    <property type="molecule type" value="Genomic_DNA"/>
</dbReference>
<comment type="caution">
    <text evidence="3">The sequence shown here is derived from an EMBL/GenBank/DDBJ whole genome shotgun (WGS) entry which is preliminary data.</text>
</comment>
<proteinExistence type="predicted"/>
<accession>A0A2B4RF63</accession>
<evidence type="ECO:0000256" key="1">
    <source>
        <dbReference type="SAM" id="MobiDB-lite"/>
    </source>
</evidence>
<dbReference type="PANTHER" id="PTHR24023:SF1082">
    <property type="entry name" value="COLLAGEN TRIPLE HELIX REPEAT"/>
    <property type="match status" value="1"/>
</dbReference>
<reference evidence="4" key="1">
    <citation type="journal article" date="2017" name="bioRxiv">
        <title>Comparative analysis of the genomes of Stylophora pistillata and Acropora digitifera provides evidence for extensive differences between species of corals.</title>
        <authorList>
            <person name="Voolstra C.R."/>
            <person name="Li Y."/>
            <person name="Liew Y.J."/>
            <person name="Baumgarten S."/>
            <person name="Zoccola D."/>
            <person name="Flot J.-F."/>
            <person name="Tambutte S."/>
            <person name="Allemand D."/>
            <person name="Aranda M."/>
        </authorList>
    </citation>
    <scope>NUCLEOTIDE SEQUENCE [LARGE SCALE GENOMIC DNA]</scope>
</reference>
<evidence type="ECO:0000313" key="3">
    <source>
        <dbReference type="EMBL" id="PFX15130.1"/>
    </source>
</evidence>
<dbReference type="OrthoDB" id="8964326at2759"/>
<organism evidence="3 4">
    <name type="scientific">Stylophora pistillata</name>
    <name type="common">Smooth cauliflower coral</name>
    <dbReference type="NCBI Taxonomy" id="50429"/>
    <lineage>
        <taxon>Eukaryota</taxon>
        <taxon>Metazoa</taxon>
        <taxon>Cnidaria</taxon>
        <taxon>Anthozoa</taxon>
        <taxon>Hexacorallia</taxon>
        <taxon>Scleractinia</taxon>
        <taxon>Astrocoeniina</taxon>
        <taxon>Pocilloporidae</taxon>
        <taxon>Stylophora</taxon>
    </lineage>
</organism>
<feature type="compositionally biased region" description="Basic and acidic residues" evidence="1">
    <location>
        <begin position="281"/>
        <end position="295"/>
    </location>
</feature>
<dbReference type="GO" id="GO:0005615">
    <property type="term" value="C:extracellular space"/>
    <property type="evidence" value="ECO:0007669"/>
    <property type="project" value="TreeGrafter"/>
</dbReference>
<feature type="region of interest" description="Disordered" evidence="1">
    <location>
        <begin position="186"/>
        <end position="295"/>
    </location>
</feature>
<dbReference type="InterPro" id="IPR050149">
    <property type="entry name" value="Collagen_superfamily"/>
</dbReference>
<dbReference type="Pfam" id="PF25815">
    <property type="entry name" value="CTHRC1_C"/>
    <property type="match status" value="1"/>
</dbReference>
<keyword evidence="4" id="KW-1185">Reference proteome</keyword>
<protein>
    <submittedName>
        <fullName evidence="3">Collagen triple helix repeat-containing protein 1</fullName>
    </submittedName>
</protein>
<feature type="non-terminal residue" evidence="3">
    <location>
        <position position="324"/>
    </location>
</feature>
<dbReference type="PANTHER" id="PTHR24023">
    <property type="entry name" value="COLLAGEN ALPHA"/>
    <property type="match status" value="1"/>
</dbReference>
<dbReference type="Proteomes" id="UP000225706">
    <property type="component" value="Unassembled WGS sequence"/>
</dbReference>
<dbReference type="InterPro" id="IPR057873">
    <property type="entry name" value="CTHRC1_C"/>
</dbReference>
<gene>
    <name evidence="3" type="primary">CTHRC1</name>
    <name evidence="3" type="ORF">AWC38_SpisGene20660</name>
</gene>